<dbReference type="SMART" id="SM00646">
    <property type="entry name" value="Ami_3"/>
    <property type="match status" value="1"/>
</dbReference>
<evidence type="ECO:0000256" key="1">
    <source>
        <dbReference type="ARBA" id="ARBA00022801"/>
    </source>
</evidence>
<dbReference type="STRING" id="84698.SAMN04488528_101657"/>
<keyword evidence="1" id="KW-0378">Hydrolase</keyword>
<keyword evidence="2" id="KW-1133">Transmembrane helix</keyword>
<dbReference type="InterPro" id="IPR050695">
    <property type="entry name" value="N-acetylmuramoyl_amidase_3"/>
</dbReference>
<dbReference type="Proteomes" id="UP000198619">
    <property type="component" value="Unassembled WGS sequence"/>
</dbReference>
<accession>A0A1I0Z2B1</accession>
<evidence type="ECO:0000313" key="5">
    <source>
        <dbReference type="Proteomes" id="UP000198619"/>
    </source>
</evidence>
<dbReference type="Gene3D" id="3.40.630.40">
    <property type="entry name" value="Zn-dependent exopeptidases"/>
    <property type="match status" value="1"/>
</dbReference>
<dbReference type="OrthoDB" id="9772024at2"/>
<proteinExistence type="predicted"/>
<dbReference type="EMBL" id="FOKI01000016">
    <property type="protein sequence ID" value="SFB18760.1"/>
    <property type="molecule type" value="Genomic_DNA"/>
</dbReference>
<dbReference type="GO" id="GO:0030288">
    <property type="term" value="C:outer membrane-bounded periplasmic space"/>
    <property type="evidence" value="ECO:0007669"/>
    <property type="project" value="TreeGrafter"/>
</dbReference>
<sequence>MNWLNLNNNEYIFKDKRSLRNRKIVIVVGILFMGVSTLVYNLTNNTYKPNDESNLSTTKELASISEKESPVPIKMKICIDPGHGGYDPGTPSKEGFYEKDITLSIALMTKNILSKKGVEAVLTRDGDTVSWPSQEKMDLRTRVSICKESNSEAFVSLHCNSSDNVELKGFEVWTKFKNDKGEELAKDIKSSLKEAEYTNDRGIKYREQGSFAVLALNKVPCTLLELGFLSNDDDEKILTSYKGQEKCAEAVARGILSYVESNEKKE</sequence>
<dbReference type="AlphaFoldDB" id="A0A1I0Z2B1"/>
<feature type="domain" description="MurNAc-LAA" evidence="3">
    <location>
        <begin position="143"/>
        <end position="256"/>
    </location>
</feature>
<gene>
    <name evidence="4" type="ORF">SAMN04488528_101657</name>
</gene>
<dbReference type="CDD" id="cd02696">
    <property type="entry name" value="MurNAc-LAA"/>
    <property type="match status" value="1"/>
</dbReference>
<feature type="transmembrane region" description="Helical" evidence="2">
    <location>
        <begin position="24"/>
        <end position="43"/>
    </location>
</feature>
<dbReference type="RefSeq" id="WP_090041461.1">
    <property type="nucleotide sequence ID" value="NZ_FOKI01000016.1"/>
</dbReference>
<dbReference type="PANTHER" id="PTHR30404">
    <property type="entry name" value="N-ACETYLMURAMOYL-L-ALANINE AMIDASE"/>
    <property type="match status" value="1"/>
</dbReference>
<evidence type="ECO:0000313" key="4">
    <source>
        <dbReference type="EMBL" id="SFB18760.1"/>
    </source>
</evidence>
<keyword evidence="2" id="KW-0472">Membrane</keyword>
<evidence type="ECO:0000259" key="3">
    <source>
        <dbReference type="SMART" id="SM00646"/>
    </source>
</evidence>
<dbReference type="SUPFAM" id="SSF53187">
    <property type="entry name" value="Zn-dependent exopeptidases"/>
    <property type="match status" value="1"/>
</dbReference>
<dbReference type="Pfam" id="PF01520">
    <property type="entry name" value="Amidase_3"/>
    <property type="match status" value="1"/>
</dbReference>
<dbReference type="InterPro" id="IPR002508">
    <property type="entry name" value="MurNAc-LAA_cat"/>
</dbReference>
<reference evidence="4 5" key="1">
    <citation type="submission" date="2016-10" db="EMBL/GenBank/DDBJ databases">
        <authorList>
            <person name="de Groot N.N."/>
        </authorList>
    </citation>
    <scope>NUCLEOTIDE SEQUENCE [LARGE SCALE GENOMIC DNA]</scope>
    <source>
        <strain evidence="4 5">DSM 12271</strain>
    </source>
</reference>
<keyword evidence="5" id="KW-1185">Reference proteome</keyword>
<keyword evidence="2" id="KW-0812">Transmembrane</keyword>
<dbReference type="PANTHER" id="PTHR30404:SF0">
    <property type="entry name" value="N-ACETYLMURAMOYL-L-ALANINE AMIDASE AMIC"/>
    <property type="match status" value="1"/>
</dbReference>
<protein>
    <submittedName>
        <fullName evidence="4">N-acetylmuramoyl-L-alanine amidase</fullName>
    </submittedName>
</protein>
<dbReference type="GO" id="GO:0009253">
    <property type="term" value="P:peptidoglycan catabolic process"/>
    <property type="evidence" value="ECO:0007669"/>
    <property type="project" value="InterPro"/>
</dbReference>
<dbReference type="GO" id="GO:0008745">
    <property type="term" value="F:N-acetylmuramoyl-L-alanine amidase activity"/>
    <property type="evidence" value="ECO:0007669"/>
    <property type="project" value="InterPro"/>
</dbReference>
<evidence type="ECO:0000256" key="2">
    <source>
        <dbReference type="SAM" id="Phobius"/>
    </source>
</evidence>
<name>A0A1I0Z2B1_9CLOT</name>
<organism evidence="4 5">
    <name type="scientific">Clostridium frigidicarnis</name>
    <dbReference type="NCBI Taxonomy" id="84698"/>
    <lineage>
        <taxon>Bacteria</taxon>
        <taxon>Bacillati</taxon>
        <taxon>Bacillota</taxon>
        <taxon>Clostridia</taxon>
        <taxon>Eubacteriales</taxon>
        <taxon>Clostridiaceae</taxon>
        <taxon>Clostridium</taxon>
    </lineage>
</organism>